<dbReference type="Proteomes" id="UP000510822">
    <property type="component" value="Chromosome"/>
</dbReference>
<gene>
    <name evidence="1" type="ORF">HZU75_14520</name>
</gene>
<keyword evidence="2" id="KW-1185">Reference proteome</keyword>
<reference evidence="1 2" key="1">
    <citation type="journal article" date="2016" name="Int. J. Syst. Evol. Microbiol.">
        <title>Chitinibacter fontanus sp. nov., isolated from a spring.</title>
        <authorList>
            <person name="Sheu S.Y."/>
            <person name="Li Y.S."/>
            <person name="Young C.C."/>
            <person name="Chen W.M."/>
        </authorList>
    </citation>
    <scope>NUCLEOTIDE SEQUENCE [LARGE SCALE GENOMIC DNA]</scope>
    <source>
        <strain evidence="1 2">STM-7</strain>
    </source>
</reference>
<dbReference type="AlphaFoldDB" id="A0A7D5ZGG0"/>
<accession>A0A7D5ZGG0</accession>
<dbReference type="EMBL" id="CP058952">
    <property type="protein sequence ID" value="QLI82644.1"/>
    <property type="molecule type" value="Genomic_DNA"/>
</dbReference>
<evidence type="ECO:0000313" key="1">
    <source>
        <dbReference type="EMBL" id="QLI82644.1"/>
    </source>
</evidence>
<evidence type="ECO:0000313" key="2">
    <source>
        <dbReference type="Proteomes" id="UP000510822"/>
    </source>
</evidence>
<sequence>MLSQLKILNDTVKLFENEIYPEVHAAIAEVFSDYAEENWIGGYEDAEPELWLALASWNTAEPDSKYRPIASLDLVDVSEDSDNYFLAALCGLAGARAGFQFNIDSRYFGGSNWRNYVQSWKNKTPKPVSALEELGFQDLSGKGEFFLPVLLKTEKLADAYRNDDYAEALQPISDAFDTIKQSLKHFDAIIKNAPTV</sequence>
<dbReference type="KEGG" id="cfon:HZU75_14520"/>
<protein>
    <submittedName>
        <fullName evidence="1">Uncharacterized protein</fullName>
    </submittedName>
</protein>
<name>A0A7D5ZGG0_9NEIS</name>
<organism evidence="1 2">
    <name type="scientific">Chitinibacter fontanus</name>
    <dbReference type="NCBI Taxonomy" id="1737446"/>
    <lineage>
        <taxon>Bacteria</taxon>
        <taxon>Pseudomonadati</taxon>
        <taxon>Pseudomonadota</taxon>
        <taxon>Betaproteobacteria</taxon>
        <taxon>Neisseriales</taxon>
        <taxon>Chitinibacteraceae</taxon>
        <taxon>Chitinibacter</taxon>
    </lineage>
</organism>
<dbReference type="RefSeq" id="WP_180306720.1">
    <property type="nucleotide sequence ID" value="NZ_CP058952.1"/>
</dbReference>
<proteinExistence type="predicted"/>